<dbReference type="CDD" id="cd06464">
    <property type="entry name" value="ACD_sHsps-like"/>
    <property type="match status" value="1"/>
</dbReference>
<gene>
    <name evidence="5" type="ORF">GCM10023156_19400</name>
</gene>
<evidence type="ECO:0000256" key="2">
    <source>
        <dbReference type="RuleBase" id="RU003616"/>
    </source>
</evidence>
<accession>A0ABP8MJ58</accession>
<evidence type="ECO:0000313" key="5">
    <source>
        <dbReference type="EMBL" id="GAA4451505.1"/>
    </source>
</evidence>
<dbReference type="Proteomes" id="UP001500840">
    <property type="component" value="Unassembled WGS sequence"/>
</dbReference>
<comment type="caution">
    <text evidence="5">The sequence shown here is derived from an EMBL/GenBank/DDBJ whole genome shotgun (WGS) entry which is preliminary data.</text>
</comment>
<dbReference type="InterPro" id="IPR008978">
    <property type="entry name" value="HSP20-like_chaperone"/>
</dbReference>
<dbReference type="InterPro" id="IPR002068">
    <property type="entry name" value="A-crystallin/Hsp20_dom"/>
</dbReference>
<dbReference type="PANTHER" id="PTHR11527">
    <property type="entry name" value="HEAT-SHOCK PROTEIN 20 FAMILY MEMBER"/>
    <property type="match status" value="1"/>
</dbReference>
<organism evidence="5 6">
    <name type="scientific">Novipirellula rosea</name>
    <dbReference type="NCBI Taxonomy" id="1031540"/>
    <lineage>
        <taxon>Bacteria</taxon>
        <taxon>Pseudomonadati</taxon>
        <taxon>Planctomycetota</taxon>
        <taxon>Planctomycetia</taxon>
        <taxon>Pirellulales</taxon>
        <taxon>Pirellulaceae</taxon>
        <taxon>Novipirellula</taxon>
    </lineage>
</organism>
<comment type="similarity">
    <text evidence="1 2">Belongs to the small heat shock protein (HSP20) family.</text>
</comment>
<proteinExistence type="inferred from homology"/>
<reference evidence="6" key="1">
    <citation type="journal article" date="2019" name="Int. J. Syst. Evol. Microbiol.">
        <title>The Global Catalogue of Microorganisms (GCM) 10K type strain sequencing project: providing services to taxonomists for standard genome sequencing and annotation.</title>
        <authorList>
            <consortium name="The Broad Institute Genomics Platform"/>
            <consortium name="The Broad Institute Genome Sequencing Center for Infectious Disease"/>
            <person name="Wu L."/>
            <person name="Ma J."/>
        </authorList>
    </citation>
    <scope>NUCLEOTIDE SEQUENCE [LARGE SCALE GENOMIC DNA]</scope>
    <source>
        <strain evidence="6">JCM 17759</strain>
    </source>
</reference>
<keyword evidence="6" id="KW-1185">Reference proteome</keyword>
<dbReference type="InterPro" id="IPR031107">
    <property type="entry name" value="Small_HSP"/>
</dbReference>
<dbReference type="EMBL" id="BAABGA010000024">
    <property type="protein sequence ID" value="GAA4451505.1"/>
    <property type="molecule type" value="Genomic_DNA"/>
</dbReference>
<evidence type="ECO:0000313" key="6">
    <source>
        <dbReference type="Proteomes" id="UP001500840"/>
    </source>
</evidence>
<feature type="domain" description="SHSP" evidence="4">
    <location>
        <begin position="32"/>
        <end position="142"/>
    </location>
</feature>
<dbReference type="SUPFAM" id="SSF49764">
    <property type="entry name" value="HSP20-like chaperones"/>
    <property type="match status" value="1"/>
</dbReference>
<name>A0ABP8MJ58_9BACT</name>
<dbReference type="PROSITE" id="PS01031">
    <property type="entry name" value="SHSP"/>
    <property type="match status" value="1"/>
</dbReference>
<feature type="compositionally biased region" description="Low complexity" evidence="3">
    <location>
        <begin position="1"/>
        <end position="14"/>
    </location>
</feature>
<dbReference type="Gene3D" id="2.60.40.790">
    <property type="match status" value="1"/>
</dbReference>
<dbReference type="Pfam" id="PF00011">
    <property type="entry name" value="HSP20"/>
    <property type="match status" value="1"/>
</dbReference>
<sequence length="142" mass="16125">MSTTMTTTNYNETKNQNDNGRLSQYQNENNQQARSTYQPRFDIWDGDDELILYGDLPGVEHDDLDIQFENRQLTIHGKVNCCHDGGGYLYSEYGVGDFQRTFMIGEAINSEAISAELHDGVLTLHLPKSDHAKPRRIEVKAA</sequence>
<protein>
    <submittedName>
        <fullName evidence="5">Hsp20/alpha crystallin family protein</fullName>
    </submittedName>
</protein>
<feature type="region of interest" description="Disordered" evidence="3">
    <location>
        <begin position="1"/>
        <end position="23"/>
    </location>
</feature>
<evidence type="ECO:0000259" key="4">
    <source>
        <dbReference type="PROSITE" id="PS01031"/>
    </source>
</evidence>
<evidence type="ECO:0000256" key="3">
    <source>
        <dbReference type="SAM" id="MobiDB-lite"/>
    </source>
</evidence>
<evidence type="ECO:0000256" key="1">
    <source>
        <dbReference type="PROSITE-ProRule" id="PRU00285"/>
    </source>
</evidence>